<dbReference type="PANTHER" id="PTHR33317:SF1">
    <property type="entry name" value="POLYNUCLEOTIDYL TRANSFERASE, RIBONUCLEASE H-LIKE SUPERFAMILY PROTEIN"/>
    <property type="match status" value="1"/>
</dbReference>
<dbReference type="OrthoDB" id="10261669at2759"/>
<comment type="caution">
    <text evidence="1">The sequence shown here is derived from an EMBL/GenBank/DDBJ whole genome shotgun (WGS) entry which is preliminary data.</text>
</comment>
<dbReference type="AlphaFoldDB" id="A0A2G2VTJ4"/>
<dbReference type="InterPro" id="IPR012337">
    <property type="entry name" value="RNaseH-like_sf"/>
</dbReference>
<dbReference type="EMBL" id="MLFT02000010">
    <property type="protein sequence ID" value="PHT36286.1"/>
    <property type="molecule type" value="Genomic_DNA"/>
</dbReference>
<accession>A0A2G2VTJ4</accession>
<dbReference type="Proteomes" id="UP000224567">
    <property type="component" value="Unassembled WGS sequence"/>
</dbReference>
<reference evidence="2" key="2">
    <citation type="journal article" date="2017" name="J. Anim. Genet.">
        <title>Multiple reference genome sequences of hot pepper reveal the massive evolution of plant disease resistance genes by retroduplication.</title>
        <authorList>
            <person name="Kim S."/>
            <person name="Park J."/>
            <person name="Yeom S.-I."/>
            <person name="Kim Y.-M."/>
            <person name="Seo E."/>
            <person name="Kim K.-T."/>
            <person name="Kim M.-S."/>
            <person name="Lee J.M."/>
            <person name="Cheong K."/>
            <person name="Shin H.-S."/>
            <person name="Kim S.-B."/>
            <person name="Han K."/>
            <person name="Lee J."/>
            <person name="Park M."/>
            <person name="Lee H.-A."/>
            <person name="Lee H.-Y."/>
            <person name="Lee Y."/>
            <person name="Oh S."/>
            <person name="Lee J.H."/>
            <person name="Choi E."/>
            <person name="Choi E."/>
            <person name="Lee S.E."/>
            <person name="Jeon J."/>
            <person name="Kim H."/>
            <person name="Choi G."/>
            <person name="Song H."/>
            <person name="Lee J."/>
            <person name="Lee S.-C."/>
            <person name="Kwon J.-K."/>
            <person name="Lee H.-Y."/>
            <person name="Koo N."/>
            <person name="Hong Y."/>
            <person name="Kim R.W."/>
            <person name="Kang W.-H."/>
            <person name="Huh J.H."/>
            <person name="Kang B.-C."/>
            <person name="Yang T.-J."/>
            <person name="Lee Y.-H."/>
            <person name="Bennetzen J.L."/>
            <person name="Choi D."/>
        </authorList>
    </citation>
    <scope>NUCLEOTIDE SEQUENCE [LARGE SCALE GENOMIC DNA]</scope>
    <source>
        <strain evidence="2">cv. PBC81</strain>
    </source>
</reference>
<dbReference type="Gene3D" id="3.30.420.140">
    <property type="entry name" value="YqgF/RNase H-like domain"/>
    <property type="match status" value="1"/>
</dbReference>
<reference evidence="1 2" key="1">
    <citation type="journal article" date="2017" name="Genome Biol.">
        <title>New reference genome sequences of hot pepper reveal the massive evolution of plant disease-resistance genes by retroduplication.</title>
        <authorList>
            <person name="Kim S."/>
            <person name="Park J."/>
            <person name="Yeom S.I."/>
            <person name="Kim Y.M."/>
            <person name="Seo E."/>
            <person name="Kim K.T."/>
            <person name="Kim M.S."/>
            <person name="Lee J.M."/>
            <person name="Cheong K."/>
            <person name="Shin H.S."/>
            <person name="Kim S.B."/>
            <person name="Han K."/>
            <person name="Lee J."/>
            <person name="Park M."/>
            <person name="Lee H.A."/>
            <person name="Lee H.Y."/>
            <person name="Lee Y."/>
            <person name="Oh S."/>
            <person name="Lee J.H."/>
            <person name="Choi E."/>
            <person name="Choi E."/>
            <person name="Lee S.E."/>
            <person name="Jeon J."/>
            <person name="Kim H."/>
            <person name="Choi G."/>
            <person name="Song H."/>
            <person name="Lee J."/>
            <person name="Lee S.C."/>
            <person name="Kwon J.K."/>
            <person name="Lee H.Y."/>
            <person name="Koo N."/>
            <person name="Hong Y."/>
            <person name="Kim R.W."/>
            <person name="Kang W.H."/>
            <person name="Huh J.H."/>
            <person name="Kang B.C."/>
            <person name="Yang T.J."/>
            <person name="Lee Y.H."/>
            <person name="Bennetzen J.L."/>
            <person name="Choi D."/>
        </authorList>
    </citation>
    <scope>NUCLEOTIDE SEQUENCE [LARGE SCALE GENOMIC DNA]</scope>
    <source>
        <strain evidence="2">cv. PBC81</strain>
    </source>
</reference>
<name>A0A2G2VTJ4_CAPBA</name>
<sequence>MSHIPTSFCNDSLVPELDVNEVETLNRIRQAHPVLGYQSPFCDNISAKPYVVLKFQVMLGLKINVSKCEVKPMGIVNSIEKTAQVFHFKVDNLPTTYLGLPLGASSKDLVVWYSMVERVKKKLEGWQKSQEHKNSQALFRDAIASSHYALMQCDAGFHVLLRKRTNIDLMAKDLQSLALYIKFFIDNLCKTGELKGINYTFMDEGFTSKNVESFLQDLKFRPTQLKTLLDKFAAVGILQGYLDYVNRKQAKKALISLVPNTNLQLI</sequence>
<protein>
    <submittedName>
        <fullName evidence="1">Uncharacterized protein</fullName>
    </submittedName>
</protein>
<evidence type="ECO:0000313" key="2">
    <source>
        <dbReference type="Proteomes" id="UP000224567"/>
    </source>
</evidence>
<dbReference type="GO" id="GO:0000967">
    <property type="term" value="P:rRNA 5'-end processing"/>
    <property type="evidence" value="ECO:0007669"/>
    <property type="project" value="TreeGrafter"/>
</dbReference>
<dbReference type="InterPro" id="IPR005227">
    <property type="entry name" value="YqgF"/>
</dbReference>
<dbReference type="Pfam" id="PF03652">
    <property type="entry name" value="RuvX"/>
    <property type="match status" value="1"/>
</dbReference>
<gene>
    <name evidence="1" type="ORF">CQW23_23986</name>
</gene>
<dbReference type="STRING" id="33114.A0A2G2VTJ4"/>
<keyword evidence="2" id="KW-1185">Reference proteome</keyword>
<dbReference type="InterPro" id="IPR037027">
    <property type="entry name" value="YqgF/RNaseH-like_dom_sf"/>
</dbReference>
<organism evidence="1 2">
    <name type="scientific">Capsicum baccatum</name>
    <name type="common">Peruvian pepper</name>
    <dbReference type="NCBI Taxonomy" id="33114"/>
    <lineage>
        <taxon>Eukaryota</taxon>
        <taxon>Viridiplantae</taxon>
        <taxon>Streptophyta</taxon>
        <taxon>Embryophyta</taxon>
        <taxon>Tracheophyta</taxon>
        <taxon>Spermatophyta</taxon>
        <taxon>Magnoliopsida</taxon>
        <taxon>eudicotyledons</taxon>
        <taxon>Gunneridae</taxon>
        <taxon>Pentapetalae</taxon>
        <taxon>asterids</taxon>
        <taxon>lamiids</taxon>
        <taxon>Solanales</taxon>
        <taxon>Solanaceae</taxon>
        <taxon>Solanoideae</taxon>
        <taxon>Capsiceae</taxon>
        <taxon>Capsicum</taxon>
    </lineage>
</organism>
<dbReference type="PANTHER" id="PTHR33317">
    <property type="entry name" value="POLYNUCLEOTIDYL TRANSFERASE, RIBONUCLEASE H-LIKE SUPERFAMILY PROTEIN"/>
    <property type="match status" value="1"/>
</dbReference>
<proteinExistence type="predicted"/>
<evidence type="ECO:0000313" key="1">
    <source>
        <dbReference type="EMBL" id="PHT36286.1"/>
    </source>
</evidence>
<dbReference type="SUPFAM" id="SSF53098">
    <property type="entry name" value="Ribonuclease H-like"/>
    <property type="match status" value="1"/>
</dbReference>